<sequence>MIRLLRILLPLSAVALAAASAAPAFALDAVPGEVVVQYRPGTGAQAAAHGADGHQVLKVQDVSGTIRRLRERPDVRYAVPNVRARMAATAGPAFIPNDPGNTETPGGWQSLQWNFAGEFGVRAPEAWANAIAAGAPGGRGVTVAVLDTGVAYRNKPPLRRSPDFSASQFVRGYDFVDRDRYPLDRNGHGTHVAATIAEATNNGVGVTGLAYGARIMPVRVLDRAGEGNAADIAEGVRYAARRGAKIINLSLEFDAQVTAADIPELLQAISFARGRGAIVIAAAGNEGAARIAYPARAWGVVSVGATTEHGCLAEFSNRGRGLDIVAPGGGADAAIADDPNCGVSESMGRNIVQVTLFGRTARRFGMPTTYEGTSMAVPHVSATAALVLAVGVLGPNPSPVTLERRLKDTARDLGPVGRDTSYGAGLVDAAAATAPAGGGTGG</sequence>
<feature type="domain" description="Fervidolysin-like N-terminal prodomain" evidence="6">
    <location>
        <begin position="21"/>
        <end position="81"/>
    </location>
</feature>
<accession>A0A6J7J5G2</accession>
<dbReference type="Pfam" id="PF22148">
    <property type="entry name" value="Fervidolysin_NPro-like"/>
    <property type="match status" value="1"/>
</dbReference>
<dbReference type="GO" id="GO:0006508">
    <property type="term" value="P:proteolysis"/>
    <property type="evidence" value="ECO:0007669"/>
    <property type="project" value="UniProtKB-KW"/>
</dbReference>
<dbReference type="PRINTS" id="PR00723">
    <property type="entry name" value="SUBTILISIN"/>
</dbReference>
<organism evidence="7">
    <name type="scientific">freshwater metagenome</name>
    <dbReference type="NCBI Taxonomy" id="449393"/>
    <lineage>
        <taxon>unclassified sequences</taxon>
        <taxon>metagenomes</taxon>
        <taxon>ecological metagenomes</taxon>
    </lineage>
</organism>
<evidence type="ECO:0000256" key="3">
    <source>
        <dbReference type="ARBA" id="ARBA00022801"/>
    </source>
</evidence>
<dbReference type="AlphaFoldDB" id="A0A6J7J5G2"/>
<dbReference type="PANTHER" id="PTHR43399:SF4">
    <property type="entry name" value="CELL WALL-ASSOCIATED PROTEASE"/>
    <property type="match status" value="1"/>
</dbReference>
<gene>
    <name evidence="7" type="ORF">UFOPK3674_01638</name>
</gene>
<dbReference type="InterPro" id="IPR023828">
    <property type="entry name" value="Peptidase_S8_Ser-AS"/>
</dbReference>
<dbReference type="InterPro" id="IPR000209">
    <property type="entry name" value="Peptidase_S8/S53_dom"/>
</dbReference>
<dbReference type="GO" id="GO:0004252">
    <property type="term" value="F:serine-type endopeptidase activity"/>
    <property type="evidence" value="ECO:0007669"/>
    <property type="project" value="InterPro"/>
</dbReference>
<dbReference type="PROSITE" id="PS00138">
    <property type="entry name" value="SUBTILASE_SER"/>
    <property type="match status" value="1"/>
</dbReference>
<evidence type="ECO:0000256" key="4">
    <source>
        <dbReference type="ARBA" id="ARBA00022825"/>
    </source>
</evidence>
<keyword evidence="2" id="KW-0645">Protease</keyword>
<keyword evidence="3" id="KW-0378">Hydrolase</keyword>
<dbReference type="InterPro" id="IPR023827">
    <property type="entry name" value="Peptidase_S8_Asp-AS"/>
</dbReference>
<name>A0A6J7J5G2_9ZZZZ</name>
<dbReference type="InterPro" id="IPR036852">
    <property type="entry name" value="Peptidase_S8/S53_dom_sf"/>
</dbReference>
<evidence type="ECO:0000256" key="1">
    <source>
        <dbReference type="ARBA" id="ARBA00011073"/>
    </source>
</evidence>
<dbReference type="InterPro" id="IPR015500">
    <property type="entry name" value="Peptidase_S8_subtilisin-rel"/>
</dbReference>
<comment type="similarity">
    <text evidence="1">Belongs to the peptidase S8 family.</text>
</comment>
<dbReference type="Pfam" id="PF00082">
    <property type="entry name" value="Peptidase_S8"/>
    <property type="match status" value="1"/>
</dbReference>
<dbReference type="PROSITE" id="PS51892">
    <property type="entry name" value="SUBTILASE"/>
    <property type="match status" value="1"/>
</dbReference>
<evidence type="ECO:0000259" key="6">
    <source>
        <dbReference type="Pfam" id="PF22148"/>
    </source>
</evidence>
<evidence type="ECO:0000259" key="5">
    <source>
        <dbReference type="Pfam" id="PF00082"/>
    </source>
</evidence>
<dbReference type="PANTHER" id="PTHR43399">
    <property type="entry name" value="SUBTILISIN-RELATED"/>
    <property type="match status" value="1"/>
</dbReference>
<evidence type="ECO:0000313" key="7">
    <source>
        <dbReference type="EMBL" id="CAB4938270.1"/>
    </source>
</evidence>
<dbReference type="InterPro" id="IPR051048">
    <property type="entry name" value="Peptidase_S8/S53_subtilisin"/>
</dbReference>
<keyword evidence="4" id="KW-0720">Serine protease</keyword>
<protein>
    <submittedName>
        <fullName evidence="7">Unannotated protein</fullName>
    </submittedName>
</protein>
<dbReference type="InterPro" id="IPR054399">
    <property type="entry name" value="Fervidolysin-like_N_prodom"/>
</dbReference>
<reference evidence="7" key="1">
    <citation type="submission" date="2020-05" db="EMBL/GenBank/DDBJ databases">
        <authorList>
            <person name="Chiriac C."/>
            <person name="Salcher M."/>
            <person name="Ghai R."/>
            <person name="Kavagutti S V."/>
        </authorList>
    </citation>
    <scope>NUCLEOTIDE SEQUENCE</scope>
</reference>
<dbReference type="SUPFAM" id="SSF52743">
    <property type="entry name" value="Subtilisin-like"/>
    <property type="match status" value="1"/>
</dbReference>
<evidence type="ECO:0000256" key="2">
    <source>
        <dbReference type="ARBA" id="ARBA00022670"/>
    </source>
</evidence>
<feature type="domain" description="Peptidase S8/S53" evidence="5">
    <location>
        <begin position="138"/>
        <end position="425"/>
    </location>
</feature>
<dbReference type="EMBL" id="CAFBMX010000008">
    <property type="protein sequence ID" value="CAB4938270.1"/>
    <property type="molecule type" value="Genomic_DNA"/>
</dbReference>
<dbReference type="Gene3D" id="3.40.50.200">
    <property type="entry name" value="Peptidase S8/S53 domain"/>
    <property type="match status" value="1"/>
</dbReference>
<dbReference type="PROSITE" id="PS00136">
    <property type="entry name" value="SUBTILASE_ASP"/>
    <property type="match status" value="1"/>
</dbReference>
<proteinExistence type="inferred from homology"/>